<evidence type="ECO:0000313" key="3">
    <source>
        <dbReference type="Proteomes" id="UP000199051"/>
    </source>
</evidence>
<evidence type="ECO:0000256" key="1">
    <source>
        <dbReference type="SAM" id="Phobius"/>
    </source>
</evidence>
<keyword evidence="3" id="KW-1185">Reference proteome</keyword>
<reference evidence="3" key="1">
    <citation type="submission" date="2016-10" db="EMBL/GenBank/DDBJ databases">
        <authorList>
            <person name="Varghese N."/>
            <person name="Submissions S."/>
        </authorList>
    </citation>
    <scope>NUCLEOTIDE SEQUENCE [LARGE SCALE GENOMIC DNA]</scope>
    <source>
        <strain evidence="3">DSM 44260</strain>
    </source>
</reference>
<feature type="transmembrane region" description="Helical" evidence="1">
    <location>
        <begin position="30"/>
        <end position="49"/>
    </location>
</feature>
<organism evidence="2 3">
    <name type="scientific">Actinokineospora terrae</name>
    <dbReference type="NCBI Taxonomy" id="155974"/>
    <lineage>
        <taxon>Bacteria</taxon>
        <taxon>Bacillati</taxon>
        <taxon>Actinomycetota</taxon>
        <taxon>Actinomycetes</taxon>
        <taxon>Pseudonocardiales</taxon>
        <taxon>Pseudonocardiaceae</taxon>
        <taxon>Actinokineospora</taxon>
    </lineage>
</organism>
<dbReference type="AlphaFoldDB" id="A0A1H9MSN4"/>
<keyword evidence="1" id="KW-0472">Membrane</keyword>
<name>A0A1H9MSN4_9PSEU</name>
<sequence length="50" mass="5724">MPRVQQHRRRLPGSWFRTTSVQSHYRRSPALIPTIIAVALGLILLAVLVF</sequence>
<evidence type="ECO:0000313" key="2">
    <source>
        <dbReference type="EMBL" id="SER26499.1"/>
    </source>
</evidence>
<dbReference type="RefSeq" id="WP_177215449.1">
    <property type="nucleotide sequence ID" value="NZ_FOGI01000002.1"/>
</dbReference>
<accession>A0A1H9MSN4</accession>
<dbReference type="Proteomes" id="UP000199051">
    <property type="component" value="Unassembled WGS sequence"/>
</dbReference>
<keyword evidence="1" id="KW-1133">Transmembrane helix</keyword>
<proteinExistence type="predicted"/>
<keyword evidence="1" id="KW-0812">Transmembrane</keyword>
<dbReference type="EMBL" id="FOGI01000002">
    <property type="protein sequence ID" value="SER26499.1"/>
    <property type="molecule type" value="Genomic_DNA"/>
</dbReference>
<protein>
    <submittedName>
        <fullName evidence="2">Uncharacterized protein</fullName>
    </submittedName>
</protein>
<gene>
    <name evidence="2" type="ORF">SAMN04487818_102305</name>
</gene>